<dbReference type="InterPro" id="IPR024618">
    <property type="entry name" value="DUF3857"/>
</dbReference>
<sequence length="640" mass="73337">MKPLLFLLLAHLLVLTVSAQPEPIPFGTISFEEREMTECSFDKEAEAVILFDRASSTHDEQHHLITDRHTRIKVLKTKGIERGEISIYYYHKDDFEFISNIEAAAYTKDAAGNLITYPLKKANIYRQKVNDYYSVVKFALSDVQVGTIIEYKYVSQMKSYGGLEDWYFQWDIPILYSGYSLVILPNSEFAYQVHKSADLPIVVKNDKNDGSIYFEMRDVAALRDEPYSDAEKDYRQHVEFQLAAYGGAFGSKRKYMTTWDEVSRELSGHTDFGVQLNKNVNAAADLVSKAKAAGSPFAGMSLIYRYLSRTIGWNGYKTRFTQTGLKEAWDKQKGSTADINLLLVNLLRQAGLQADPLLVSERSHGKVRPDYPFLDQFNNVMAYVQIGDKAYVLDAAGSYTPPDMIPINVVNTMGYVVNRKKGGIKLLEEKKKMDQQRILVKASVDEEGSLHGYANIKSYDYNRLARMRTLYQGKEEFQKRYITQRHPSMKTDSINVLNQDNDSLSLDQQIYFTLPASSSGDYKLINLNLFTEMESSPFVSDIRFTNIDHGCSEFMELMCSISLPASLEPETVPKDSRMIMPDTSISFSRFYQYNGNVLSALFRVEIKRPVFTAEEYPYIKEFYKKMIAFMNEPFVLRKKQ</sequence>
<feature type="chain" id="PRO_5042593747" evidence="1">
    <location>
        <begin position="20"/>
        <end position="640"/>
    </location>
</feature>
<dbReference type="Gene3D" id="2.60.120.1130">
    <property type="match status" value="1"/>
</dbReference>
<keyword evidence="1" id="KW-0732">Signal</keyword>
<evidence type="ECO:0000313" key="3">
    <source>
        <dbReference type="EMBL" id="WEK34775.1"/>
    </source>
</evidence>
<dbReference type="Gene3D" id="2.60.40.3140">
    <property type="match status" value="1"/>
</dbReference>
<evidence type="ECO:0000259" key="2">
    <source>
        <dbReference type="Pfam" id="PF12969"/>
    </source>
</evidence>
<name>A0AAJ6BEN8_9BACT</name>
<dbReference type="Pfam" id="PF12969">
    <property type="entry name" value="DUF3857"/>
    <property type="match status" value="1"/>
</dbReference>
<feature type="signal peptide" evidence="1">
    <location>
        <begin position="1"/>
        <end position="19"/>
    </location>
</feature>
<feature type="domain" description="DUF3857" evidence="2">
    <location>
        <begin position="67"/>
        <end position="222"/>
    </location>
</feature>
<protein>
    <submittedName>
        <fullName evidence="3">DUF3857 domain-containing protein</fullName>
    </submittedName>
</protein>
<evidence type="ECO:0000256" key="1">
    <source>
        <dbReference type="SAM" id="SignalP"/>
    </source>
</evidence>
<accession>A0AAJ6BEN8</accession>
<dbReference type="EMBL" id="CP119311">
    <property type="protein sequence ID" value="WEK34775.1"/>
    <property type="molecule type" value="Genomic_DNA"/>
</dbReference>
<dbReference type="Proteomes" id="UP001220610">
    <property type="component" value="Chromosome"/>
</dbReference>
<dbReference type="Gene3D" id="3.10.620.30">
    <property type="match status" value="1"/>
</dbReference>
<evidence type="ECO:0000313" key="4">
    <source>
        <dbReference type="Proteomes" id="UP001220610"/>
    </source>
</evidence>
<gene>
    <name evidence="3" type="ORF">P0Y53_19995</name>
</gene>
<dbReference type="AlphaFoldDB" id="A0AAJ6BEN8"/>
<organism evidence="3 4">
    <name type="scientific">Candidatus Pseudobacter hemicellulosilyticus</name>
    <dbReference type="NCBI Taxonomy" id="3121375"/>
    <lineage>
        <taxon>Bacteria</taxon>
        <taxon>Pseudomonadati</taxon>
        <taxon>Bacteroidota</taxon>
        <taxon>Chitinophagia</taxon>
        <taxon>Chitinophagales</taxon>
        <taxon>Chitinophagaceae</taxon>
        <taxon>Pseudobacter</taxon>
    </lineage>
</organism>
<reference evidence="3" key="1">
    <citation type="submission" date="2023-03" db="EMBL/GenBank/DDBJ databases">
        <title>Andean soil-derived lignocellulolytic bacterial consortium as a source of novel taxa and putative plastic-active enzymes.</title>
        <authorList>
            <person name="Diaz-Garcia L."/>
            <person name="Chuvochina M."/>
            <person name="Feuerriegel G."/>
            <person name="Bunk B."/>
            <person name="Sproer C."/>
            <person name="Streit W.R."/>
            <person name="Rodriguez L.M."/>
            <person name="Overmann J."/>
            <person name="Jimenez D.J."/>
        </authorList>
    </citation>
    <scope>NUCLEOTIDE SEQUENCE</scope>
    <source>
        <strain evidence="3">MAG 7</strain>
    </source>
</reference>
<proteinExistence type="predicted"/>